<dbReference type="AlphaFoldDB" id="A0A918M3W3"/>
<reference evidence="2" key="1">
    <citation type="journal article" date="2014" name="Int. J. Syst. Evol. Microbiol.">
        <title>Complete genome sequence of Corynebacterium casei LMG S-19264T (=DSM 44701T), isolated from a smear-ripened cheese.</title>
        <authorList>
            <consortium name="US DOE Joint Genome Institute (JGI-PGF)"/>
            <person name="Walter F."/>
            <person name="Albersmeier A."/>
            <person name="Kalinowski J."/>
            <person name="Ruckert C."/>
        </authorList>
    </citation>
    <scope>NUCLEOTIDE SEQUENCE</scope>
    <source>
        <strain evidence="2">JCM 4391</strain>
    </source>
</reference>
<evidence type="ECO:0000313" key="3">
    <source>
        <dbReference type="Proteomes" id="UP000636661"/>
    </source>
</evidence>
<protein>
    <submittedName>
        <fullName evidence="2">Uncharacterized protein</fullName>
    </submittedName>
</protein>
<name>A0A918M3W3_9ACTN</name>
<feature type="transmembrane region" description="Helical" evidence="1">
    <location>
        <begin position="46"/>
        <end position="70"/>
    </location>
</feature>
<reference evidence="2" key="2">
    <citation type="submission" date="2020-09" db="EMBL/GenBank/DDBJ databases">
        <authorList>
            <person name="Sun Q."/>
            <person name="Ohkuma M."/>
        </authorList>
    </citation>
    <scope>NUCLEOTIDE SEQUENCE</scope>
    <source>
        <strain evidence="2">JCM 4391</strain>
    </source>
</reference>
<organism evidence="2 3">
    <name type="scientific">Streptomyces lavendofoliae</name>
    <dbReference type="NCBI Taxonomy" id="67314"/>
    <lineage>
        <taxon>Bacteria</taxon>
        <taxon>Bacillati</taxon>
        <taxon>Actinomycetota</taxon>
        <taxon>Actinomycetes</taxon>
        <taxon>Kitasatosporales</taxon>
        <taxon>Streptomycetaceae</taxon>
        <taxon>Streptomyces</taxon>
    </lineage>
</organism>
<gene>
    <name evidence="2" type="ORF">GCM10010274_19260</name>
</gene>
<accession>A0A918M3W3</accession>
<keyword evidence="3" id="KW-1185">Reference proteome</keyword>
<evidence type="ECO:0000256" key="1">
    <source>
        <dbReference type="SAM" id="Phobius"/>
    </source>
</evidence>
<keyword evidence="1" id="KW-1133">Transmembrane helix</keyword>
<proteinExistence type="predicted"/>
<dbReference type="Proteomes" id="UP000636661">
    <property type="component" value="Unassembled WGS sequence"/>
</dbReference>
<keyword evidence="1" id="KW-0472">Membrane</keyword>
<evidence type="ECO:0000313" key="2">
    <source>
        <dbReference type="EMBL" id="GGU32439.1"/>
    </source>
</evidence>
<keyword evidence="1" id="KW-0812">Transmembrane</keyword>
<comment type="caution">
    <text evidence="2">The sequence shown here is derived from an EMBL/GenBank/DDBJ whole genome shotgun (WGS) entry which is preliminary data.</text>
</comment>
<dbReference type="EMBL" id="BMTP01000004">
    <property type="protein sequence ID" value="GGU32439.1"/>
    <property type="molecule type" value="Genomic_DNA"/>
</dbReference>
<sequence>MLLGVLLVRLLSLLLVRLLVLLLVRLLVLLLVLLVRRGLLVVRARLLRLLLLVRLLLVRLLLVRLLLVLLPVRRAPGAAPRPAPGRPGICRAPGVAALGGQHDTLVRGPRRGKVRLWALSALRHRDSYV</sequence>
<feature type="transmembrane region" description="Helical" evidence="1">
    <location>
        <begin position="6"/>
        <end position="34"/>
    </location>
</feature>